<dbReference type="Proteomes" id="UP000252355">
    <property type="component" value="Unassembled WGS sequence"/>
</dbReference>
<name>A0A367ZSX6_9BACT</name>
<organism evidence="1 2">
    <name type="scientific">Candidatus Ozemobacter sibiricus</name>
    <dbReference type="NCBI Taxonomy" id="2268124"/>
    <lineage>
        <taxon>Bacteria</taxon>
        <taxon>Candidatus Ozemobacteria</taxon>
        <taxon>Candidatus Ozemobacterales</taxon>
        <taxon>Candidatus Ozemobacteraceae</taxon>
        <taxon>Candidatus Ozemobacter</taxon>
    </lineage>
</organism>
<gene>
    <name evidence="1" type="ORF">OZSIB_2697</name>
</gene>
<proteinExistence type="predicted"/>
<accession>A0A367ZSX6</accession>
<protein>
    <submittedName>
        <fullName evidence="1">Uncharacterized protein</fullName>
    </submittedName>
</protein>
<evidence type="ECO:0000313" key="2">
    <source>
        <dbReference type="Proteomes" id="UP000252355"/>
    </source>
</evidence>
<comment type="caution">
    <text evidence="1">The sequence shown here is derived from an EMBL/GenBank/DDBJ whole genome shotgun (WGS) entry which is preliminary data.</text>
</comment>
<sequence>MRWYLACRDDRVCHSRTSVQARLANRRGRRARPLVPDRSSIL</sequence>
<evidence type="ECO:0000313" key="1">
    <source>
        <dbReference type="EMBL" id="RCK80809.1"/>
    </source>
</evidence>
<dbReference type="AlphaFoldDB" id="A0A367ZSX6"/>
<dbReference type="EMBL" id="QOQW01000004">
    <property type="protein sequence ID" value="RCK80809.1"/>
    <property type="molecule type" value="Genomic_DNA"/>
</dbReference>
<reference evidence="1 2" key="1">
    <citation type="submission" date="2018-05" db="EMBL/GenBank/DDBJ databases">
        <title>A metagenomic window into the 2 km-deep terrestrial subsurface aquifer revealed taxonomically and functionally diverse microbial community comprising novel uncultured bacterial lineages.</title>
        <authorList>
            <person name="Kadnikov V.V."/>
            <person name="Mardanov A.V."/>
            <person name="Beletsky A.V."/>
            <person name="Banks D."/>
            <person name="Pimenov N.V."/>
            <person name="Frank Y.A."/>
            <person name="Karnachuk O.V."/>
            <person name="Ravin N.V."/>
        </authorList>
    </citation>
    <scope>NUCLEOTIDE SEQUENCE [LARGE SCALE GENOMIC DNA]</scope>
    <source>
        <strain evidence="1">BY5</strain>
    </source>
</reference>